<feature type="transmembrane region" description="Helical" evidence="1">
    <location>
        <begin position="139"/>
        <end position="167"/>
    </location>
</feature>
<evidence type="ECO:0000313" key="2">
    <source>
        <dbReference type="EMBL" id="WEA57629.1"/>
    </source>
</evidence>
<evidence type="ECO:0000256" key="1">
    <source>
        <dbReference type="SAM" id="Phobius"/>
    </source>
</evidence>
<dbReference type="RefSeq" id="WP_275000623.1">
    <property type="nucleotide sequence ID" value="NZ_CP118739.1"/>
</dbReference>
<feature type="transmembrane region" description="Helical" evidence="1">
    <location>
        <begin position="217"/>
        <end position="234"/>
    </location>
</feature>
<keyword evidence="1" id="KW-0472">Membrane</keyword>
<protein>
    <submittedName>
        <fullName evidence="2">EpsG family protein</fullName>
    </submittedName>
</protein>
<feature type="transmembrane region" description="Helical" evidence="1">
    <location>
        <begin position="106"/>
        <end position="127"/>
    </location>
</feature>
<keyword evidence="1" id="KW-1133">Transmembrane helix</keyword>
<dbReference type="EMBL" id="CP118739">
    <property type="protein sequence ID" value="WEA57629.1"/>
    <property type="molecule type" value="Genomic_DNA"/>
</dbReference>
<feature type="transmembrane region" description="Helical" evidence="1">
    <location>
        <begin position="331"/>
        <end position="348"/>
    </location>
</feature>
<name>A0ABD7X8K8_PEDPE</name>
<feature type="transmembrane region" description="Helical" evidence="1">
    <location>
        <begin position="360"/>
        <end position="382"/>
    </location>
</feature>
<feature type="transmembrane region" description="Helical" evidence="1">
    <location>
        <begin position="29"/>
        <end position="52"/>
    </location>
</feature>
<feature type="transmembrane region" description="Helical" evidence="1">
    <location>
        <begin position="6"/>
        <end position="22"/>
    </location>
</feature>
<organism evidence="2 3">
    <name type="scientific">Pediococcus pentosaceus</name>
    <dbReference type="NCBI Taxonomy" id="1255"/>
    <lineage>
        <taxon>Bacteria</taxon>
        <taxon>Bacillati</taxon>
        <taxon>Bacillota</taxon>
        <taxon>Bacilli</taxon>
        <taxon>Lactobacillales</taxon>
        <taxon>Lactobacillaceae</taxon>
        <taxon>Pediococcus</taxon>
    </lineage>
</organism>
<keyword evidence="1" id="KW-0812">Transmembrane</keyword>
<feature type="transmembrane region" description="Helical" evidence="1">
    <location>
        <begin position="280"/>
        <end position="300"/>
    </location>
</feature>
<sequence length="391" mass="45667">MNFGIVYILLLILVLVLGLLFGKNHLKMFFFISDILISLPAFFVRPISFQYFDTIRFSNLLDQIRGIVNVSGSIGGLQWALQNSEYHAQPLVAGYLWIFSLLKYNGFLFGVTTFIFLMFLSGILLNIEKIYPYTSTSLIVIKTVILMTFNLFFQIEGIRNFLAFIIFAFALTEDVLKNSKKNKLCVYILYLIAVLIHPSTLIFVVIRIIVGFRQISIFNTIFYDCFWVLFFLMYNRFIELIVSILQKFSSISFINYVYLKSQSYLYGQANYKAYASQHEIIFTSLILVILFIEFIFYMIISRKENAVNRAYIIAYLYSIAFTIGSFQNTQVYLRAIEMILFLSIPLKARLFNFNKANNNVYIVLLYEILIVFFAIVAFDFWYTSTYVKVLI</sequence>
<dbReference type="Proteomes" id="UP001214131">
    <property type="component" value="Chromosome"/>
</dbReference>
<feature type="transmembrane region" description="Helical" evidence="1">
    <location>
        <begin position="306"/>
        <end position="324"/>
    </location>
</feature>
<evidence type="ECO:0000313" key="3">
    <source>
        <dbReference type="Proteomes" id="UP001214131"/>
    </source>
</evidence>
<dbReference type="AlphaFoldDB" id="A0ABD7X8K8"/>
<accession>A0ABD7X8K8</accession>
<gene>
    <name evidence="2" type="ORF">PWB86_01825</name>
</gene>
<reference evidence="2 3" key="1">
    <citation type="submission" date="2023-02" db="EMBL/GenBank/DDBJ databases">
        <title>Comparative genomics and fermentation flavor characterization of five lactic acid bacteria reveal flavor biosynthesis metabolic pathways in fermented muskmelon puree.</title>
        <authorList>
            <person name="Yuan L."/>
            <person name="Li M."/>
            <person name="Xu X."/>
            <person name="Lao F."/>
            <person name="Wu J."/>
        </authorList>
    </citation>
    <scope>NUCLEOTIDE SEQUENCE [LARGE SCALE GENOMIC DNA]</scope>
    <source>
        <strain evidence="2 3">Ca-4</strain>
    </source>
</reference>
<feature type="transmembrane region" description="Helical" evidence="1">
    <location>
        <begin position="187"/>
        <end position="210"/>
    </location>
</feature>
<proteinExistence type="predicted"/>